<dbReference type="Gene3D" id="3.30.230.10">
    <property type="match status" value="1"/>
</dbReference>
<dbReference type="SUPFAM" id="SSF54211">
    <property type="entry name" value="Ribosomal protein S5 domain 2-like"/>
    <property type="match status" value="1"/>
</dbReference>
<dbReference type="PRINTS" id="PR00473">
    <property type="entry name" value="GALCTOKINASE"/>
</dbReference>
<comment type="similarity">
    <text evidence="1">Belongs to the GHMP kinase family. GalK subfamily.</text>
</comment>
<dbReference type="GO" id="GO:0005829">
    <property type="term" value="C:cytosol"/>
    <property type="evidence" value="ECO:0007669"/>
    <property type="project" value="TreeGrafter"/>
</dbReference>
<dbReference type="SUPFAM" id="SSF55060">
    <property type="entry name" value="GHMP Kinase, C-terminal domain"/>
    <property type="match status" value="1"/>
</dbReference>
<dbReference type="Gene3D" id="3.30.70.890">
    <property type="entry name" value="GHMP kinase, C-terminal domain"/>
    <property type="match status" value="1"/>
</dbReference>
<dbReference type="PANTHER" id="PTHR10457:SF7">
    <property type="entry name" value="GALACTOKINASE-RELATED"/>
    <property type="match status" value="1"/>
</dbReference>
<evidence type="ECO:0000259" key="6">
    <source>
        <dbReference type="Pfam" id="PF10509"/>
    </source>
</evidence>
<gene>
    <name evidence="7" type="ORF">HCT48_03480</name>
</gene>
<dbReference type="PANTHER" id="PTHR10457">
    <property type="entry name" value="MEVALONATE KINASE/GALACTOKINASE"/>
    <property type="match status" value="1"/>
</dbReference>
<feature type="domain" description="GHMP kinase N-terminal" evidence="5">
    <location>
        <begin position="122"/>
        <end position="209"/>
    </location>
</feature>
<keyword evidence="8" id="KW-1185">Reference proteome</keyword>
<evidence type="ECO:0000256" key="1">
    <source>
        <dbReference type="ARBA" id="ARBA00006566"/>
    </source>
</evidence>
<evidence type="ECO:0000256" key="4">
    <source>
        <dbReference type="ARBA" id="ARBA00022840"/>
    </source>
</evidence>
<dbReference type="InterPro" id="IPR000705">
    <property type="entry name" value="Galactokinase"/>
</dbReference>
<name>A0A968KUM3_9SPIO</name>
<proteinExistence type="inferred from homology"/>
<evidence type="ECO:0000313" key="7">
    <source>
        <dbReference type="EMBL" id="NIZ69275.1"/>
    </source>
</evidence>
<accession>A0A968KUM3</accession>
<keyword evidence="2" id="KW-0547">Nucleotide-binding</keyword>
<protein>
    <submittedName>
        <fullName evidence="7">Galactokinase</fullName>
    </submittedName>
</protein>
<dbReference type="GO" id="GO:0006012">
    <property type="term" value="P:galactose metabolic process"/>
    <property type="evidence" value="ECO:0007669"/>
    <property type="project" value="InterPro"/>
</dbReference>
<organism evidence="7 8">
    <name type="scientific">Entomospira culicis</name>
    <dbReference type="NCBI Taxonomy" id="2719989"/>
    <lineage>
        <taxon>Bacteria</taxon>
        <taxon>Pseudomonadati</taxon>
        <taxon>Spirochaetota</taxon>
        <taxon>Spirochaetia</taxon>
        <taxon>Spirochaetales</taxon>
        <taxon>Spirochaetaceae</taxon>
        <taxon>Entomospira</taxon>
    </lineage>
</organism>
<dbReference type="GO" id="GO:0005524">
    <property type="term" value="F:ATP binding"/>
    <property type="evidence" value="ECO:0007669"/>
    <property type="project" value="UniProtKB-KW"/>
</dbReference>
<dbReference type="InterPro" id="IPR020568">
    <property type="entry name" value="Ribosomal_Su5_D2-typ_SF"/>
</dbReference>
<dbReference type="Pfam" id="PF10509">
    <property type="entry name" value="GalKase_gal_bdg"/>
    <property type="match status" value="1"/>
</dbReference>
<dbReference type="Pfam" id="PF00288">
    <property type="entry name" value="GHMP_kinases_N"/>
    <property type="match status" value="1"/>
</dbReference>
<dbReference type="EMBL" id="JAATLM010000001">
    <property type="protein sequence ID" value="NIZ69275.1"/>
    <property type="molecule type" value="Genomic_DNA"/>
</dbReference>
<comment type="caution">
    <text evidence="7">The sequence shown here is derived from an EMBL/GenBank/DDBJ whole genome shotgun (WGS) entry which is preliminary data.</text>
</comment>
<reference evidence="7" key="1">
    <citation type="submission" date="2020-03" db="EMBL/GenBank/DDBJ databases">
        <title>Spirochaetal bacteria isolated from arthropods constitute a novel genus Entomospira genus novum within the order Spirochaetales.</title>
        <authorList>
            <person name="Grana-Miraglia L."/>
            <person name="Sikutova S."/>
            <person name="Fingerle V."/>
            <person name="Sing A."/>
            <person name="Castillo-Ramirez S."/>
            <person name="Margos G."/>
            <person name="Rudolf I."/>
        </authorList>
    </citation>
    <scope>NUCLEOTIDE SEQUENCE</scope>
    <source>
        <strain evidence="7">BR149</strain>
    </source>
</reference>
<dbReference type="RefSeq" id="WP_167695369.1">
    <property type="nucleotide sequence ID" value="NZ_CP118181.1"/>
</dbReference>
<dbReference type="Proteomes" id="UP000778951">
    <property type="component" value="Unassembled WGS sequence"/>
</dbReference>
<keyword evidence="3" id="KW-0418">Kinase</keyword>
<dbReference type="InterPro" id="IPR014721">
    <property type="entry name" value="Ribsml_uS5_D2-typ_fold_subgr"/>
</dbReference>
<evidence type="ECO:0000313" key="8">
    <source>
        <dbReference type="Proteomes" id="UP000778951"/>
    </source>
</evidence>
<dbReference type="InterPro" id="IPR019539">
    <property type="entry name" value="GalKase_N"/>
</dbReference>
<dbReference type="InterPro" id="IPR006206">
    <property type="entry name" value="Mevalonate/galactokinase"/>
</dbReference>
<keyword evidence="4" id="KW-0067">ATP-binding</keyword>
<sequence>MPTLQQQIQNNAFQETFNQLYRYPETAKERYLLLVHSFKEHFKTEPTALFSTPGRSELIGNHTDHQQGKVIATAIDLDMIAVVAPNQQNIIRVQTEGFNIPPLNLDNLAINPDEFGTSLALIRGICARFQQLGYAIGGFSASIQSDILEGSGLSSSAAFEVLIATILSHLYNHAMIDPITIAQISQYSENHYFNKPCGLMDQLACSVGGVIAIDFYNPKIPKVTPIPFNLAQTDYELCIINTGGSHADLTEDYRAIKDEMQAVAQFFQKERLSEVDPRHFTQNLPDLRQKVSDRSLLRTMHFFGENMRVEQSIKYLQKNNLPEFLRLFADSGASSFKYLQNIYSSKDPLHQHLALALALAEDFLSKNGIARVHGGGFAGTIQVFLKSDNLQEFKEKMDNIFGQDASIVLNIRPIGSIQLQPQDNHG</sequence>
<dbReference type="InterPro" id="IPR036554">
    <property type="entry name" value="GHMP_kinase_C_sf"/>
</dbReference>
<evidence type="ECO:0000256" key="2">
    <source>
        <dbReference type="ARBA" id="ARBA00022741"/>
    </source>
</evidence>
<feature type="domain" description="Galactokinase N-terminal" evidence="6">
    <location>
        <begin position="37"/>
        <end position="85"/>
    </location>
</feature>
<dbReference type="AlphaFoldDB" id="A0A968KUM3"/>
<dbReference type="InterPro" id="IPR006204">
    <property type="entry name" value="GHMP_kinase_N_dom"/>
</dbReference>
<keyword evidence="3" id="KW-0808">Transferase</keyword>
<dbReference type="PRINTS" id="PR00959">
    <property type="entry name" value="MEVGALKINASE"/>
</dbReference>
<dbReference type="GO" id="GO:0004335">
    <property type="term" value="F:galactokinase activity"/>
    <property type="evidence" value="ECO:0007669"/>
    <property type="project" value="InterPro"/>
</dbReference>
<evidence type="ECO:0000256" key="3">
    <source>
        <dbReference type="ARBA" id="ARBA00022777"/>
    </source>
</evidence>
<evidence type="ECO:0000259" key="5">
    <source>
        <dbReference type="Pfam" id="PF00288"/>
    </source>
</evidence>
<dbReference type="PIRSF" id="PIRSF000530">
    <property type="entry name" value="Galactokinase"/>
    <property type="match status" value="1"/>
</dbReference>